<feature type="transmembrane region" description="Helical" evidence="1">
    <location>
        <begin position="184"/>
        <end position="207"/>
    </location>
</feature>
<feature type="transmembrane region" description="Helical" evidence="1">
    <location>
        <begin position="259"/>
        <end position="278"/>
    </location>
</feature>
<name>A0A165QCI5_EXIGL</name>
<dbReference type="InParanoid" id="A0A165QCI5"/>
<organism evidence="2 3">
    <name type="scientific">Exidia glandulosa HHB12029</name>
    <dbReference type="NCBI Taxonomy" id="1314781"/>
    <lineage>
        <taxon>Eukaryota</taxon>
        <taxon>Fungi</taxon>
        <taxon>Dikarya</taxon>
        <taxon>Basidiomycota</taxon>
        <taxon>Agaricomycotina</taxon>
        <taxon>Agaricomycetes</taxon>
        <taxon>Auriculariales</taxon>
        <taxon>Exidiaceae</taxon>
        <taxon>Exidia</taxon>
    </lineage>
</organism>
<evidence type="ECO:0000313" key="3">
    <source>
        <dbReference type="Proteomes" id="UP000077266"/>
    </source>
</evidence>
<feature type="transmembrane region" description="Helical" evidence="1">
    <location>
        <begin position="52"/>
        <end position="79"/>
    </location>
</feature>
<evidence type="ECO:0000313" key="2">
    <source>
        <dbReference type="EMBL" id="KZW03408.1"/>
    </source>
</evidence>
<keyword evidence="1" id="KW-0812">Transmembrane</keyword>
<feature type="transmembrane region" description="Helical" evidence="1">
    <location>
        <begin position="231"/>
        <end position="253"/>
    </location>
</feature>
<protein>
    <submittedName>
        <fullName evidence="2">Uncharacterized protein</fullName>
    </submittedName>
</protein>
<feature type="transmembrane region" description="Helical" evidence="1">
    <location>
        <begin position="14"/>
        <end position="40"/>
    </location>
</feature>
<keyword evidence="1" id="KW-1133">Transmembrane helix</keyword>
<feature type="transmembrane region" description="Helical" evidence="1">
    <location>
        <begin position="99"/>
        <end position="122"/>
    </location>
</feature>
<gene>
    <name evidence="2" type="ORF">EXIGLDRAFT_828343</name>
</gene>
<dbReference type="AlphaFoldDB" id="A0A165QCI5"/>
<keyword evidence="1" id="KW-0472">Membrane</keyword>
<keyword evidence="3" id="KW-1185">Reference proteome</keyword>
<proteinExistence type="predicted"/>
<dbReference type="EMBL" id="KV425883">
    <property type="protein sequence ID" value="KZW03408.1"/>
    <property type="molecule type" value="Genomic_DNA"/>
</dbReference>
<reference evidence="2 3" key="1">
    <citation type="journal article" date="2016" name="Mol. Biol. Evol.">
        <title>Comparative Genomics of Early-Diverging Mushroom-Forming Fungi Provides Insights into the Origins of Lignocellulose Decay Capabilities.</title>
        <authorList>
            <person name="Nagy L.G."/>
            <person name="Riley R."/>
            <person name="Tritt A."/>
            <person name="Adam C."/>
            <person name="Daum C."/>
            <person name="Floudas D."/>
            <person name="Sun H."/>
            <person name="Yadav J.S."/>
            <person name="Pangilinan J."/>
            <person name="Larsson K.H."/>
            <person name="Matsuura K."/>
            <person name="Barry K."/>
            <person name="Labutti K."/>
            <person name="Kuo R."/>
            <person name="Ohm R.A."/>
            <person name="Bhattacharya S.S."/>
            <person name="Shirouzu T."/>
            <person name="Yoshinaga Y."/>
            <person name="Martin F.M."/>
            <person name="Grigoriev I.V."/>
            <person name="Hibbett D.S."/>
        </authorList>
    </citation>
    <scope>NUCLEOTIDE SEQUENCE [LARGE SCALE GENOMIC DNA]</scope>
    <source>
        <strain evidence="2 3">HHB12029</strain>
    </source>
</reference>
<evidence type="ECO:0000256" key="1">
    <source>
        <dbReference type="SAM" id="Phobius"/>
    </source>
</evidence>
<dbReference type="Proteomes" id="UP000077266">
    <property type="component" value="Unassembled WGS sequence"/>
</dbReference>
<accession>A0A165QCI5</accession>
<feature type="transmembrane region" description="Helical" evidence="1">
    <location>
        <begin position="134"/>
        <end position="157"/>
    </location>
</feature>
<sequence>MHDNASDLRLERSYFAGMMLASLAHGLYLTMAGICAYLLYSPGPTTKPNRKLLTYVFALSISATVFWIGSWCWGDMILIDIGPRNYPGGPVGFVRNDNNVWASTLSNAAMMVNTILADGLLLWRSVIIWDRSKVVLTVGIILYIGDIVCGCLLLYHVSTVPESNSNPSTAEHNPGPYPTVDYTIPWLALTLTFNLIFTLIIVGKLLWHRRNLRRAFGPDANYHRKTYTSRVAMLVESAALYSLTTIVLIAAFASGIDAVLVWLLFGEIACIAPMLILLRVAMGRAYGGGAGSTSTAPSTTSVSVAFACPVAASRGHNSDEKSKI</sequence>